<accession>A0AAW8R6U4</accession>
<sequence length="90" mass="10404">MELSIHLANGEKIKIHENTILVGYTYKEEAKISYQKQRAEEFTLIMLTPNWNSLVEFISAAYCFEVKDNGNRGKIYFSQSVSSITLCYQD</sequence>
<dbReference type="EMBL" id="JALRMR010000001">
    <property type="protein sequence ID" value="MDT1972787.1"/>
    <property type="molecule type" value="Genomic_DNA"/>
</dbReference>
<evidence type="ECO:0000313" key="1">
    <source>
        <dbReference type="EMBL" id="MDT1972787.1"/>
    </source>
</evidence>
<reference evidence="1" key="1">
    <citation type="submission" date="2022-04" db="EMBL/GenBank/DDBJ databases">
        <title>Draft genome sequences of lactic acid bacteria (LAB) strains involved in meat spoilage.</title>
        <authorList>
            <person name="Palevich N."/>
        </authorList>
    </citation>
    <scope>NUCLEOTIDE SEQUENCE</scope>
    <source>
        <strain evidence="1">9-14</strain>
    </source>
</reference>
<gene>
    <name evidence="1" type="ORF">MX635_00085</name>
</gene>
<name>A0AAW8R6U4_CARDV</name>
<dbReference type="AlphaFoldDB" id="A0AAW8R6U4"/>
<proteinExistence type="predicted"/>
<comment type="caution">
    <text evidence="1">The sequence shown here is derived from an EMBL/GenBank/DDBJ whole genome shotgun (WGS) entry which is preliminary data.</text>
</comment>
<organism evidence="1 2">
    <name type="scientific">Carnobacterium divergens</name>
    <name type="common">Lactobacillus divergens</name>
    <dbReference type="NCBI Taxonomy" id="2748"/>
    <lineage>
        <taxon>Bacteria</taxon>
        <taxon>Bacillati</taxon>
        <taxon>Bacillota</taxon>
        <taxon>Bacilli</taxon>
        <taxon>Lactobacillales</taxon>
        <taxon>Carnobacteriaceae</taxon>
        <taxon>Carnobacterium</taxon>
    </lineage>
</organism>
<dbReference type="RefSeq" id="WP_311779644.1">
    <property type="nucleotide sequence ID" value="NZ_JALRMR010000001.1"/>
</dbReference>
<protein>
    <submittedName>
        <fullName evidence="1">Uncharacterized protein</fullName>
    </submittedName>
</protein>
<dbReference type="Proteomes" id="UP001249945">
    <property type="component" value="Unassembled WGS sequence"/>
</dbReference>
<evidence type="ECO:0000313" key="2">
    <source>
        <dbReference type="Proteomes" id="UP001249945"/>
    </source>
</evidence>